<dbReference type="PANTHER" id="PTHR44757">
    <property type="entry name" value="DIGUANYLATE CYCLASE DGCP"/>
    <property type="match status" value="1"/>
</dbReference>
<proteinExistence type="predicted"/>
<dbReference type="FunFam" id="3.30.70.270:FF:000001">
    <property type="entry name" value="Diguanylate cyclase domain protein"/>
    <property type="match status" value="1"/>
</dbReference>
<gene>
    <name evidence="7" type="primary">dosP</name>
    <name evidence="6" type="ORF">BBN53_16185</name>
    <name evidence="7" type="ORF">ERS370011_01696</name>
</gene>
<dbReference type="SUPFAM" id="SSF55073">
    <property type="entry name" value="Nucleotide cyclase"/>
    <property type="match status" value="1"/>
</dbReference>
<dbReference type="Proteomes" id="UP000092950">
    <property type="component" value="Chromosome"/>
</dbReference>
<name>A0A0J6C5A5_9BORD</name>
<evidence type="ECO:0000259" key="5">
    <source>
        <dbReference type="PROSITE" id="PS50887"/>
    </source>
</evidence>
<dbReference type="Pfam" id="PF00989">
    <property type="entry name" value="PAS"/>
    <property type="match status" value="1"/>
</dbReference>
<dbReference type="InterPro" id="IPR013656">
    <property type="entry name" value="PAS_4"/>
</dbReference>
<dbReference type="InterPro" id="IPR043128">
    <property type="entry name" value="Rev_trsase/Diguanyl_cyclase"/>
</dbReference>
<dbReference type="CDD" id="cd01949">
    <property type="entry name" value="GGDEF"/>
    <property type="match status" value="1"/>
</dbReference>
<dbReference type="SMART" id="SM00267">
    <property type="entry name" value="GGDEF"/>
    <property type="match status" value="1"/>
</dbReference>
<dbReference type="SUPFAM" id="SSF55781">
    <property type="entry name" value="GAF domain-like"/>
    <property type="match status" value="1"/>
</dbReference>
<dbReference type="RefSeq" id="WP_043213651.1">
    <property type="nucleotide sequence ID" value="NZ_CAJGUP010000026.1"/>
</dbReference>
<dbReference type="InterPro" id="IPR029016">
    <property type="entry name" value="GAF-like_dom_sf"/>
</dbReference>
<dbReference type="GO" id="GO:0071732">
    <property type="term" value="P:cellular response to nitric oxide"/>
    <property type="evidence" value="ECO:0007669"/>
    <property type="project" value="UniProtKB-ARBA"/>
</dbReference>
<dbReference type="SMART" id="SM00065">
    <property type="entry name" value="GAF"/>
    <property type="match status" value="1"/>
</dbReference>
<feature type="domain" description="PAC" evidence="3">
    <location>
        <begin position="77"/>
        <end position="131"/>
    </location>
</feature>
<dbReference type="EMBL" id="CYTV01000004">
    <property type="protein sequence ID" value="CUI68068.1"/>
    <property type="molecule type" value="Genomic_DNA"/>
</dbReference>
<dbReference type="Pfam" id="PF00990">
    <property type="entry name" value="GGDEF"/>
    <property type="match status" value="1"/>
</dbReference>
<dbReference type="Pfam" id="PF08448">
    <property type="entry name" value="PAS_4"/>
    <property type="match status" value="1"/>
</dbReference>
<dbReference type="SMART" id="SM00052">
    <property type="entry name" value="EAL"/>
    <property type="match status" value="1"/>
</dbReference>
<dbReference type="OrthoDB" id="9813903at2"/>
<dbReference type="GO" id="GO:0006355">
    <property type="term" value="P:regulation of DNA-templated transcription"/>
    <property type="evidence" value="ECO:0007669"/>
    <property type="project" value="InterPro"/>
</dbReference>
<dbReference type="Gene3D" id="3.30.70.270">
    <property type="match status" value="1"/>
</dbReference>
<dbReference type="Pfam" id="PF00563">
    <property type="entry name" value="EAL"/>
    <property type="match status" value="1"/>
</dbReference>
<dbReference type="AlphaFoldDB" id="A0A0J6C5A5"/>
<evidence type="ECO:0000313" key="9">
    <source>
        <dbReference type="Proteomes" id="UP000092950"/>
    </source>
</evidence>
<dbReference type="CDD" id="cd00130">
    <property type="entry name" value="PAS"/>
    <property type="match status" value="2"/>
</dbReference>
<reference evidence="7 8" key="1">
    <citation type="submission" date="2015-09" db="EMBL/GenBank/DDBJ databases">
        <authorList>
            <person name="Jackson K.R."/>
            <person name="Lunt B.L."/>
            <person name="Fisher J.N.B."/>
            <person name="Gardner A.V."/>
            <person name="Bailey M.E."/>
            <person name="Deus L.M."/>
            <person name="Earl A.S."/>
            <person name="Gibby P.D."/>
            <person name="Hartmann K.A."/>
            <person name="Liu J.E."/>
            <person name="Manci A.M."/>
            <person name="Nielsen D.A."/>
            <person name="Solomon M.B."/>
            <person name="Breakwell D.P."/>
            <person name="Burnett S.H."/>
            <person name="Grose J.H."/>
        </authorList>
    </citation>
    <scope>NUCLEOTIDE SEQUENCE [LARGE SCALE GENOMIC DNA]</scope>
    <source>
        <strain evidence="7 8">2789STDY5608636</strain>
    </source>
</reference>
<evidence type="ECO:0000256" key="1">
    <source>
        <dbReference type="ARBA" id="ARBA00051114"/>
    </source>
</evidence>
<dbReference type="NCBIfam" id="TIGR00229">
    <property type="entry name" value="sensory_box"/>
    <property type="match status" value="2"/>
</dbReference>
<dbReference type="InterPro" id="IPR035919">
    <property type="entry name" value="EAL_sf"/>
</dbReference>
<evidence type="ECO:0000313" key="7">
    <source>
        <dbReference type="EMBL" id="CUI68068.1"/>
    </source>
</evidence>
<dbReference type="Gene3D" id="3.20.20.450">
    <property type="entry name" value="EAL domain"/>
    <property type="match status" value="1"/>
</dbReference>
<feature type="domain" description="GGDEF" evidence="5">
    <location>
        <begin position="453"/>
        <end position="585"/>
    </location>
</feature>
<dbReference type="InterPro" id="IPR000160">
    <property type="entry name" value="GGDEF_dom"/>
</dbReference>
<dbReference type="PROSITE" id="PS50112">
    <property type="entry name" value="PAS"/>
    <property type="match status" value="2"/>
</dbReference>
<accession>A0A0M9I6Y1</accession>
<dbReference type="SMART" id="SM00091">
    <property type="entry name" value="PAS"/>
    <property type="match status" value="2"/>
</dbReference>
<dbReference type="Proteomes" id="UP000053096">
    <property type="component" value="Unassembled WGS sequence"/>
</dbReference>
<dbReference type="InterPro" id="IPR000014">
    <property type="entry name" value="PAS"/>
</dbReference>
<comment type="catalytic activity">
    <reaction evidence="1">
        <text>3',3'-c-di-GMP + H2O = 5'-phosphoguanylyl(3'-&gt;5')guanosine + H(+)</text>
        <dbReference type="Rhea" id="RHEA:24902"/>
        <dbReference type="ChEBI" id="CHEBI:15377"/>
        <dbReference type="ChEBI" id="CHEBI:15378"/>
        <dbReference type="ChEBI" id="CHEBI:58754"/>
        <dbReference type="ChEBI" id="CHEBI:58805"/>
        <dbReference type="EC" id="3.1.4.52"/>
    </reaction>
    <physiologicalReaction direction="left-to-right" evidence="1">
        <dbReference type="Rhea" id="RHEA:24903"/>
    </physiologicalReaction>
</comment>
<accession>A0A0J6C5A5</accession>
<evidence type="ECO:0000313" key="6">
    <source>
        <dbReference type="EMBL" id="ANY17278.1"/>
    </source>
</evidence>
<dbReference type="InterPro" id="IPR035965">
    <property type="entry name" value="PAS-like_dom_sf"/>
</dbReference>
<dbReference type="SUPFAM" id="SSF55785">
    <property type="entry name" value="PYP-like sensor domain (PAS domain)"/>
    <property type="match status" value="2"/>
</dbReference>
<dbReference type="KEGG" id="bpdz:BBN53_16185"/>
<dbReference type="CDD" id="cd01948">
    <property type="entry name" value="EAL"/>
    <property type="match status" value="1"/>
</dbReference>
<evidence type="ECO:0000259" key="4">
    <source>
        <dbReference type="PROSITE" id="PS50883"/>
    </source>
</evidence>
<evidence type="ECO:0000313" key="8">
    <source>
        <dbReference type="Proteomes" id="UP000053096"/>
    </source>
</evidence>
<dbReference type="Pfam" id="PF13185">
    <property type="entry name" value="GAF_2"/>
    <property type="match status" value="1"/>
</dbReference>
<dbReference type="InterPro" id="IPR000700">
    <property type="entry name" value="PAS-assoc_C"/>
</dbReference>
<feature type="domain" description="PAC" evidence="3">
    <location>
        <begin position="205"/>
        <end position="257"/>
    </location>
</feature>
<keyword evidence="7" id="KW-0378">Hydrolase</keyword>
<dbReference type="FunFam" id="3.20.20.450:FF:000001">
    <property type="entry name" value="Cyclic di-GMP phosphodiesterase yahA"/>
    <property type="match status" value="1"/>
</dbReference>
<dbReference type="InterPro" id="IPR001610">
    <property type="entry name" value="PAC"/>
</dbReference>
<dbReference type="InterPro" id="IPR012226">
    <property type="entry name" value="Diguanyl_cyclase/Pdiesterase"/>
</dbReference>
<dbReference type="Gene3D" id="3.30.450.20">
    <property type="entry name" value="PAS domain"/>
    <property type="match status" value="2"/>
</dbReference>
<dbReference type="InterPro" id="IPR001633">
    <property type="entry name" value="EAL_dom"/>
</dbReference>
<dbReference type="PROSITE" id="PS50883">
    <property type="entry name" value="EAL"/>
    <property type="match status" value="1"/>
</dbReference>
<sequence length="859" mass="94228">MFKQSEPVDRPMAQLEALNRLMALAEYSPDGVLRRANDIYLAILGYRREEALGRHRDSFHPGADRAEDFWPRLLAGESHSVREEQIGQDGQSSWLQASYTPVRGADGAILHILKAATDISAQVRREQAQKASLQQLTLAADATDTAVIMADSEARFVYANAGFTRMFGWTAQEVMGKNTIDLLTPQLGPGYVHVRRKRLIRGIASQREEIVVGKQGQRYWAKIITNPMFDGQGRLTHIVTMFTDITRAKMHEALQHQVLEAMVREQPLTEVLELICQEVERIAPEIAASILEVNSQGHLRPLAAPSLPPHFCQVLEGQSIGPAAGSCGTAAWRNESVCVDDIATDPLWADYRDIVLPLGFTGCWSTPIRNSQNAVIGCFAFYYRQPRSAASQAFHQSLVDACTHLCALALEREHARQRIRQLAFYDGLTGIANRSLLLAKADQAIASASRNKDPLAVLFIDLDRFKQVNDSLGHVAGDELLRAAADRIRAKLRPTDLLGRLSGDEFVVVLPQADADRAADAVERLQAELALPLQLADTDLSISACVGVAMFPADGSDMETLLQRADLAMYQAKSGGRGRFSFFSGEMNRLAQERLALETDLRHALKKGMLRLNYQPQIELGTGRLYGVEALARWTHPTLGDIPPSRFIPLAEECGLIADLGLWAVRAACRQLSAWRAKGLTVPAVSVNLSPTSFHNLDLPRTIADILRKNALAPADLTLELTESILLDTNPSTMQTIAQVHAQGVRLSMDDFGTGYSSLSYLRRLPVSELKLDRSFVADLGHDAAARALSAAILGIGKSLDLTVVAEGVETSAQNLMLHEQGYPVAQGYLFSRPLPPAELEAWFLHEHGPALAAHGEKG</sequence>
<dbReference type="NCBIfam" id="TIGR00254">
    <property type="entry name" value="GGDEF"/>
    <property type="match status" value="1"/>
</dbReference>
<dbReference type="PROSITE" id="PS50887">
    <property type="entry name" value="GGDEF"/>
    <property type="match status" value="1"/>
</dbReference>
<dbReference type="InterPro" id="IPR003018">
    <property type="entry name" value="GAF"/>
</dbReference>
<dbReference type="PROSITE" id="PS50113">
    <property type="entry name" value="PAC"/>
    <property type="match status" value="2"/>
</dbReference>
<dbReference type="EMBL" id="CP016440">
    <property type="protein sequence ID" value="ANY17278.1"/>
    <property type="molecule type" value="Genomic_DNA"/>
</dbReference>
<dbReference type="PIRSF" id="PIRSF005925">
    <property type="entry name" value="Dos"/>
    <property type="match status" value="1"/>
</dbReference>
<dbReference type="InterPro" id="IPR013767">
    <property type="entry name" value="PAS_fold"/>
</dbReference>
<keyword evidence="9" id="KW-1185">Reference proteome</keyword>
<dbReference type="InterPro" id="IPR052155">
    <property type="entry name" value="Biofilm_reg_signaling"/>
</dbReference>
<dbReference type="SMART" id="SM00086">
    <property type="entry name" value="PAC"/>
    <property type="match status" value="2"/>
</dbReference>
<dbReference type="InterPro" id="IPR029787">
    <property type="entry name" value="Nucleotide_cyclase"/>
</dbReference>
<protein>
    <submittedName>
        <fullName evidence="6">Diguanylate cyclase</fullName>
    </submittedName>
    <submittedName>
        <fullName evidence="7">Oxygen sensor protein DosP</fullName>
        <ecNumber evidence="7">3.1.4.52</ecNumber>
    </submittedName>
</protein>
<dbReference type="SUPFAM" id="SSF141868">
    <property type="entry name" value="EAL domain-like"/>
    <property type="match status" value="1"/>
</dbReference>
<reference evidence="6 9" key="2">
    <citation type="submission" date="2016-07" db="EMBL/GenBank/DDBJ databases">
        <title>Complete genome sequences of Bordetella pseudohinzii.</title>
        <authorList>
            <person name="Spilker T."/>
            <person name="Darrah R."/>
            <person name="LiPuma J.J."/>
        </authorList>
    </citation>
    <scope>NUCLEOTIDE SEQUENCE [LARGE SCALE GENOMIC DNA]</scope>
    <source>
        <strain evidence="6 9">HI4681</strain>
    </source>
</reference>
<feature type="domain" description="PAS" evidence="2">
    <location>
        <begin position="30"/>
        <end position="61"/>
    </location>
</feature>
<dbReference type="GO" id="GO:0071111">
    <property type="term" value="F:cyclic-guanylate-specific phosphodiesterase activity"/>
    <property type="evidence" value="ECO:0007669"/>
    <property type="project" value="UniProtKB-EC"/>
</dbReference>
<dbReference type="EC" id="3.1.4.52" evidence="7"/>
<feature type="domain" description="EAL" evidence="4">
    <location>
        <begin position="594"/>
        <end position="848"/>
    </location>
</feature>
<evidence type="ECO:0000259" key="2">
    <source>
        <dbReference type="PROSITE" id="PS50112"/>
    </source>
</evidence>
<dbReference type="Gene3D" id="3.30.450.40">
    <property type="match status" value="1"/>
</dbReference>
<evidence type="ECO:0000259" key="3">
    <source>
        <dbReference type="PROSITE" id="PS50113"/>
    </source>
</evidence>
<dbReference type="PANTHER" id="PTHR44757:SF2">
    <property type="entry name" value="BIOFILM ARCHITECTURE MAINTENANCE PROTEIN MBAA"/>
    <property type="match status" value="1"/>
</dbReference>
<organism evidence="7 8">
    <name type="scientific">Bordetella pseudohinzii</name>
    <dbReference type="NCBI Taxonomy" id="1331258"/>
    <lineage>
        <taxon>Bacteria</taxon>
        <taxon>Pseudomonadati</taxon>
        <taxon>Pseudomonadota</taxon>
        <taxon>Betaproteobacteria</taxon>
        <taxon>Burkholderiales</taxon>
        <taxon>Alcaligenaceae</taxon>
        <taxon>Bordetella</taxon>
    </lineage>
</organism>
<feature type="domain" description="PAS" evidence="2">
    <location>
        <begin position="132"/>
        <end position="186"/>
    </location>
</feature>